<evidence type="ECO:0000256" key="4">
    <source>
        <dbReference type="ARBA" id="ARBA00022989"/>
    </source>
</evidence>
<feature type="topological domain" description="Periplasmic" evidence="7">
    <location>
        <begin position="26"/>
        <end position="114"/>
    </location>
</feature>
<keyword evidence="5 7" id="KW-0472">Membrane</keyword>
<dbReference type="GO" id="GO:0043093">
    <property type="term" value="P:FtsZ-dependent cytokinesis"/>
    <property type="evidence" value="ECO:0007669"/>
    <property type="project" value="UniProtKB-UniRule"/>
</dbReference>
<dbReference type="GO" id="GO:0005886">
    <property type="term" value="C:plasma membrane"/>
    <property type="evidence" value="ECO:0007669"/>
    <property type="project" value="UniProtKB-SubCell"/>
</dbReference>
<evidence type="ECO:0000256" key="7">
    <source>
        <dbReference type="HAMAP-Rule" id="MF_00599"/>
    </source>
</evidence>
<name>A0A368HL83_9GAMM</name>
<evidence type="ECO:0000256" key="2">
    <source>
        <dbReference type="ARBA" id="ARBA00022618"/>
    </source>
</evidence>
<evidence type="ECO:0000313" key="9">
    <source>
        <dbReference type="Proteomes" id="UP000253250"/>
    </source>
</evidence>
<dbReference type="OrthoDB" id="7061211at2"/>
<dbReference type="PANTHER" id="PTHR37485">
    <property type="entry name" value="CELL DIVISION PROTEIN FTSB"/>
    <property type="match status" value="1"/>
</dbReference>
<organism evidence="8 9">
    <name type="scientific">Acidiferrobacter thiooxydans</name>
    <dbReference type="NCBI Taxonomy" id="163359"/>
    <lineage>
        <taxon>Bacteria</taxon>
        <taxon>Pseudomonadati</taxon>
        <taxon>Pseudomonadota</taxon>
        <taxon>Gammaproteobacteria</taxon>
        <taxon>Acidiferrobacterales</taxon>
        <taxon>Acidiferrobacteraceae</taxon>
        <taxon>Acidiferrobacter</taxon>
    </lineage>
</organism>
<dbReference type="HAMAP" id="MF_00599">
    <property type="entry name" value="FtsB"/>
    <property type="match status" value="1"/>
</dbReference>
<keyword evidence="4 7" id="KW-1133">Transmembrane helix</keyword>
<comment type="similarity">
    <text evidence="7">Belongs to the FtsB family.</text>
</comment>
<protein>
    <recommendedName>
        <fullName evidence="7">Cell division protein FtsB</fullName>
    </recommendedName>
</protein>
<keyword evidence="1 7" id="KW-1003">Cell membrane</keyword>
<dbReference type="InterPro" id="IPR023081">
    <property type="entry name" value="Cell_div_FtsB"/>
</dbReference>
<evidence type="ECO:0000256" key="3">
    <source>
        <dbReference type="ARBA" id="ARBA00022692"/>
    </source>
</evidence>
<keyword evidence="9" id="KW-1185">Reference proteome</keyword>
<comment type="subcellular location">
    <subcellularLocation>
        <location evidence="7">Cell inner membrane</location>
        <topology evidence="7">Single-pass type II membrane protein</topology>
    </subcellularLocation>
    <text evidence="7">Localizes to the division septum.</text>
</comment>
<keyword evidence="7" id="KW-0997">Cell inner membrane</keyword>
<gene>
    <name evidence="7" type="primary">ftsB</name>
    <name evidence="8" type="ORF">C4900_05785</name>
</gene>
<proteinExistence type="inferred from homology"/>
<comment type="subunit">
    <text evidence="7">Part of a complex composed of FtsB, FtsL and FtsQ.</text>
</comment>
<dbReference type="Pfam" id="PF04977">
    <property type="entry name" value="DivIC"/>
    <property type="match status" value="1"/>
</dbReference>
<comment type="caution">
    <text evidence="8">The sequence shown here is derived from an EMBL/GenBank/DDBJ whole genome shotgun (WGS) entry which is preliminary data.</text>
</comment>
<keyword evidence="3 7" id="KW-0812">Transmembrane</keyword>
<dbReference type="PANTHER" id="PTHR37485:SF1">
    <property type="entry name" value="CELL DIVISION PROTEIN FTSB"/>
    <property type="match status" value="1"/>
</dbReference>
<reference evidence="8 9" key="1">
    <citation type="submission" date="2018-02" db="EMBL/GenBank/DDBJ databases">
        <title>Insights into the biology of acidophilic members of the Acidiferrobacteraceae family derived from comparative genomic analyses.</title>
        <authorList>
            <person name="Issotta F."/>
            <person name="Thyssen C."/>
            <person name="Mena C."/>
            <person name="Moya A."/>
            <person name="Bellenberg S."/>
            <person name="Sproer C."/>
            <person name="Covarrubias P.C."/>
            <person name="Sand W."/>
            <person name="Quatrini R."/>
            <person name="Vera M."/>
        </authorList>
    </citation>
    <scope>NUCLEOTIDE SEQUENCE [LARGE SCALE GENOMIC DNA]</scope>
    <source>
        <strain evidence="9">m-1</strain>
    </source>
</reference>
<comment type="function">
    <text evidence="7">Essential cell division protein. May link together the upstream cell division proteins, which are predominantly cytoplasmic, with the downstream cell division proteins, which are predominantly periplasmic.</text>
</comment>
<sequence length="114" mass="12532">MVPMRKWIGPLAVVLFVLAQYALWFGQGGVVALMHRERHIHALTRANATLLKTDEELAAEVKSLRHGRAAIEAQARSGLGMVKKGETFYEIVPGSPPATQTARVFRNQQLAARG</sequence>
<accession>A0A368HL83</accession>
<dbReference type="GO" id="GO:0032153">
    <property type="term" value="C:cell division site"/>
    <property type="evidence" value="ECO:0007669"/>
    <property type="project" value="UniProtKB-UniRule"/>
</dbReference>
<dbReference type="AlphaFoldDB" id="A0A368HL83"/>
<evidence type="ECO:0000256" key="5">
    <source>
        <dbReference type="ARBA" id="ARBA00023136"/>
    </source>
</evidence>
<keyword evidence="6 7" id="KW-0131">Cell cycle</keyword>
<evidence type="ECO:0000313" key="8">
    <source>
        <dbReference type="EMBL" id="RCN59218.1"/>
    </source>
</evidence>
<feature type="topological domain" description="Cytoplasmic" evidence="7">
    <location>
        <begin position="1"/>
        <end position="6"/>
    </location>
</feature>
<evidence type="ECO:0000256" key="1">
    <source>
        <dbReference type="ARBA" id="ARBA00022475"/>
    </source>
</evidence>
<dbReference type="Proteomes" id="UP000253250">
    <property type="component" value="Unassembled WGS sequence"/>
</dbReference>
<dbReference type="InterPro" id="IPR007060">
    <property type="entry name" value="FtsL/DivIC"/>
</dbReference>
<dbReference type="EMBL" id="PSYR01000001">
    <property type="protein sequence ID" value="RCN59218.1"/>
    <property type="molecule type" value="Genomic_DNA"/>
</dbReference>
<keyword evidence="2 7" id="KW-0132">Cell division</keyword>
<evidence type="ECO:0000256" key="6">
    <source>
        <dbReference type="ARBA" id="ARBA00023306"/>
    </source>
</evidence>
<dbReference type="GO" id="GO:0030428">
    <property type="term" value="C:cell septum"/>
    <property type="evidence" value="ECO:0007669"/>
    <property type="project" value="TreeGrafter"/>
</dbReference>